<evidence type="ECO:0000313" key="7">
    <source>
        <dbReference type="EMBL" id="SFO94329.1"/>
    </source>
</evidence>
<feature type="domain" description="Carbohydrate kinase FGGY C-terminal" evidence="6">
    <location>
        <begin position="253"/>
        <end position="440"/>
    </location>
</feature>
<dbReference type="STRING" id="1884432.SAMN05518683_101171"/>
<evidence type="ECO:0000256" key="2">
    <source>
        <dbReference type="ARBA" id="ARBA00022679"/>
    </source>
</evidence>
<comment type="similarity">
    <text evidence="1 4">Belongs to the FGGY kinase family.</text>
</comment>
<keyword evidence="8" id="KW-1185">Reference proteome</keyword>
<dbReference type="InterPro" id="IPR018485">
    <property type="entry name" value="FGGY_C"/>
</dbReference>
<dbReference type="InterPro" id="IPR050406">
    <property type="entry name" value="FGGY_Carb_Kinase"/>
</dbReference>
<protein>
    <submittedName>
        <fullName evidence="7">Xylulokinase</fullName>
    </submittedName>
</protein>
<dbReference type="PROSITE" id="PS00445">
    <property type="entry name" value="FGGY_KINASES_2"/>
    <property type="match status" value="1"/>
</dbReference>
<dbReference type="RefSeq" id="WP_093334753.1">
    <property type="nucleotide sequence ID" value="NZ_FOXD01000001.1"/>
</dbReference>
<dbReference type="GO" id="GO:0016301">
    <property type="term" value="F:kinase activity"/>
    <property type="evidence" value="ECO:0007669"/>
    <property type="project" value="UniProtKB-KW"/>
</dbReference>
<evidence type="ECO:0000256" key="1">
    <source>
        <dbReference type="ARBA" id="ARBA00009156"/>
    </source>
</evidence>
<keyword evidence="2 4" id="KW-0808">Transferase</keyword>
<evidence type="ECO:0000259" key="6">
    <source>
        <dbReference type="Pfam" id="PF02782"/>
    </source>
</evidence>
<dbReference type="GO" id="GO:0016773">
    <property type="term" value="F:phosphotransferase activity, alcohol group as acceptor"/>
    <property type="evidence" value="ECO:0007669"/>
    <property type="project" value="InterPro"/>
</dbReference>
<proteinExistence type="inferred from homology"/>
<keyword evidence="3 4" id="KW-0418">Kinase</keyword>
<accession>A0A1I5LAD7</accession>
<sequence length="493" mass="54803">MSHVVGVDIGTSGIKIGTVDDSGSFVLHKHQPYILHYENGKVEINAEYLWGLVQDLLVETAEEIQRHGGKLESIALSSFCHASVFLDSRGCPLRNGIMYMDKRGENEAEELKSKLSYRDENQIKNRIDPGMTSVVNLMWVKQHEPDIFGNTYYWGHISSYILFRLTGTFVMDWTQASFTGIFSISDYCWSESILKKADLDKEILPSIVNPREQIGVVEDVDTALDGTTVIAGGADTACASLAIGLKPNEMFESAGTSNVLTVCTTDTAELDTRLLNRCHVLENQWLSHGPMSTPGASIDWFYKEFLDDVGDKDKKDILNDYAKGSSPGANGVYFLPYMHGERAPVWDPYAQGVFFGLDLTTTKADMLQAVYEGCAFGLKQIYEIIREKYTVKNISSFSAIGGGAKNTHWGQIKADVLYADISVKEISEAAAYGACLIASRGAGLITSFEEKQIRGNCFHLFEPSAINKTLYEDEYAFFVELYPALQLLFQKRS</sequence>
<feature type="domain" description="Carbohydrate kinase FGGY N-terminal" evidence="5">
    <location>
        <begin position="4"/>
        <end position="241"/>
    </location>
</feature>
<evidence type="ECO:0000256" key="4">
    <source>
        <dbReference type="RuleBase" id="RU003733"/>
    </source>
</evidence>
<dbReference type="AlphaFoldDB" id="A0A1I5LAD7"/>
<dbReference type="InterPro" id="IPR018483">
    <property type="entry name" value="Carb_kinase_FGGY_CS"/>
</dbReference>
<dbReference type="CDD" id="cd07808">
    <property type="entry name" value="ASKHA_NBD_FGGY_EcXK-like"/>
    <property type="match status" value="1"/>
</dbReference>
<dbReference type="InterPro" id="IPR000577">
    <property type="entry name" value="Carb_kinase_FGGY"/>
</dbReference>
<evidence type="ECO:0000313" key="8">
    <source>
        <dbReference type="Proteomes" id="UP000198892"/>
    </source>
</evidence>
<dbReference type="Pfam" id="PF00370">
    <property type="entry name" value="FGGY_N"/>
    <property type="match status" value="1"/>
</dbReference>
<dbReference type="EMBL" id="FOXD01000001">
    <property type="protein sequence ID" value="SFO94329.1"/>
    <property type="molecule type" value="Genomic_DNA"/>
</dbReference>
<name>A0A1I5LAD7_9BACI</name>
<evidence type="ECO:0000259" key="5">
    <source>
        <dbReference type="Pfam" id="PF00370"/>
    </source>
</evidence>
<organism evidence="7 8">
    <name type="scientific">Salibacterium halotolerans</name>
    <dbReference type="NCBI Taxonomy" id="1884432"/>
    <lineage>
        <taxon>Bacteria</taxon>
        <taxon>Bacillati</taxon>
        <taxon>Bacillota</taxon>
        <taxon>Bacilli</taxon>
        <taxon>Bacillales</taxon>
        <taxon>Bacillaceae</taxon>
    </lineage>
</organism>
<dbReference type="OrthoDB" id="9805576at2"/>
<dbReference type="PIRSF" id="PIRSF000538">
    <property type="entry name" value="GlpK"/>
    <property type="match status" value="1"/>
</dbReference>
<dbReference type="Pfam" id="PF02782">
    <property type="entry name" value="FGGY_C"/>
    <property type="match status" value="1"/>
</dbReference>
<dbReference type="Proteomes" id="UP000198892">
    <property type="component" value="Unassembled WGS sequence"/>
</dbReference>
<evidence type="ECO:0000256" key="3">
    <source>
        <dbReference type="ARBA" id="ARBA00022777"/>
    </source>
</evidence>
<dbReference type="Gene3D" id="3.30.420.40">
    <property type="match status" value="2"/>
</dbReference>
<dbReference type="PANTHER" id="PTHR43095">
    <property type="entry name" value="SUGAR KINASE"/>
    <property type="match status" value="1"/>
</dbReference>
<reference evidence="8" key="1">
    <citation type="submission" date="2016-10" db="EMBL/GenBank/DDBJ databases">
        <authorList>
            <person name="Varghese N."/>
            <person name="Submissions S."/>
        </authorList>
    </citation>
    <scope>NUCLEOTIDE SEQUENCE [LARGE SCALE GENOMIC DNA]</scope>
    <source>
        <strain evidence="8">S7</strain>
    </source>
</reference>
<dbReference type="GO" id="GO:0005975">
    <property type="term" value="P:carbohydrate metabolic process"/>
    <property type="evidence" value="ECO:0007669"/>
    <property type="project" value="InterPro"/>
</dbReference>
<dbReference type="InterPro" id="IPR043129">
    <property type="entry name" value="ATPase_NBD"/>
</dbReference>
<dbReference type="InterPro" id="IPR018484">
    <property type="entry name" value="FGGY_N"/>
</dbReference>
<dbReference type="SUPFAM" id="SSF53067">
    <property type="entry name" value="Actin-like ATPase domain"/>
    <property type="match status" value="2"/>
</dbReference>
<gene>
    <name evidence="7" type="ORF">SAMN05518683_101171</name>
</gene>